<protein>
    <submittedName>
        <fullName evidence="3">Putative flap endonuclease-1-like 5' DNA nuclease</fullName>
    </submittedName>
</protein>
<keyword evidence="4" id="KW-1185">Reference proteome</keyword>
<reference evidence="3 4" key="1">
    <citation type="submission" date="2018-08" db="EMBL/GenBank/DDBJ databases">
        <title>Genomic Encyclopedia of Archaeal and Bacterial Type Strains, Phase II (KMG-II): from individual species to whole genera.</title>
        <authorList>
            <person name="Goeker M."/>
        </authorList>
    </citation>
    <scope>NUCLEOTIDE SEQUENCE [LARGE SCALE GENOMIC DNA]</scope>
    <source>
        <strain evidence="3 4">DSM 5002</strain>
    </source>
</reference>
<accession>A0A397Q3K5</accession>
<dbReference type="GO" id="GO:0004519">
    <property type="term" value="F:endonuclease activity"/>
    <property type="evidence" value="ECO:0007669"/>
    <property type="project" value="UniProtKB-KW"/>
</dbReference>
<name>A0A397Q3K5_9HYPH</name>
<keyword evidence="3" id="KW-0378">Hydrolase</keyword>
<comment type="caution">
    <text evidence="3">The sequence shown here is derived from an EMBL/GenBank/DDBJ whole genome shotgun (WGS) entry which is preliminary data.</text>
</comment>
<dbReference type="OrthoDB" id="9807941at2"/>
<evidence type="ECO:0000313" key="3">
    <source>
        <dbReference type="EMBL" id="RIA54979.1"/>
    </source>
</evidence>
<dbReference type="Gene3D" id="1.10.150.20">
    <property type="entry name" value="5' to 3' exonuclease, C-terminal subdomain"/>
    <property type="match status" value="1"/>
</dbReference>
<gene>
    <name evidence="3" type="ORF">BXY53_0029</name>
</gene>
<evidence type="ECO:0000256" key="1">
    <source>
        <dbReference type="SAM" id="MobiDB-lite"/>
    </source>
</evidence>
<keyword evidence="2" id="KW-1133">Transmembrane helix</keyword>
<dbReference type="RefSeq" id="WP_119059945.1">
    <property type="nucleotide sequence ID" value="NZ_QXDF01000001.1"/>
</dbReference>
<proteinExistence type="predicted"/>
<organism evidence="3 4">
    <name type="scientific">Dichotomicrobium thermohalophilum</name>
    <dbReference type="NCBI Taxonomy" id="933063"/>
    <lineage>
        <taxon>Bacteria</taxon>
        <taxon>Pseudomonadati</taxon>
        <taxon>Pseudomonadota</taxon>
        <taxon>Alphaproteobacteria</taxon>
        <taxon>Hyphomicrobiales</taxon>
        <taxon>Hyphomicrobiaceae</taxon>
        <taxon>Dichotomicrobium</taxon>
    </lineage>
</organism>
<sequence>MTEFEFQIIALILVAFIIGVVIGYFLRTRVFPQVAEADTGEGITLESRQERPAHALLRGGSATKSKSAAKTASTSTGKKPAEKAAPKRKEKPAPAAEKTSSTRDNLQEIKGIGAVLEKKLNAMGIERFEQIANWTDSDIADVDDQLNFRGRIQREKWVEQAQELAKRSKDS</sequence>
<keyword evidence="2" id="KW-0812">Transmembrane</keyword>
<feature type="compositionally biased region" description="Low complexity" evidence="1">
    <location>
        <begin position="59"/>
        <end position="78"/>
    </location>
</feature>
<keyword evidence="2" id="KW-0472">Membrane</keyword>
<dbReference type="EMBL" id="QXDF01000001">
    <property type="protein sequence ID" value="RIA54979.1"/>
    <property type="molecule type" value="Genomic_DNA"/>
</dbReference>
<evidence type="ECO:0000256" key="2">
    <source>
        <dbReference type="SAM" id="Phobius"/>
    </source>
</evidence>
<evidence type="ECO:0000313" key="4">
    <source>
        <dbReference type="Proteomes" id="UP000266273"/>
    </source>
</evidence>
<feature type="region of interest" description="Disordered" evidence="1">
    <location>
        <begin position="56"/>
        <end position="104"/>
    </location>
</feature>
<dbReference type="AlphaFoldDB" id="A0A397Q3K5"/>
<keyword evidence="3" id="KW-0255">Endonuclease</keyword>
<keyword evidence="3" id="KW-0540">Nuclease</keyword>
<feature type="transmembrane region" description="Helical" evidence="2">
    <location>
        <begin position="6"/>
        <end position="26"/>
    </location>
</feature>
<dbReference type="Proteomes" id="UP000266273">
    <property type="component" value="Unassembled WGS sequence"/>
</dbReference>